<accession>H0GRC5</accession>
<evidence type="ECO:0000313" key="3">
    <source>
        <dbReference type="Proteomes" id="UP000009009"/>
    </source>
</evidence>
<keyword evidence="1" id="KW-0472">Membrane</keyword>
<sequence>MQLEDEGNDVKLGIQCQLFMWPMSSSCGLRDDSEKKMWDVLWLFFLDFVFLFYSCSFEEKKINARQREEKKGLYGGKAIFRISPRDVHGHIEENMCVAFR</sequence>
<keyword evidence="1" id="KW-0812">Transmembrane</keyword>
<protein>
    <submittedName>
        <fullName evidence="2">Uncharacterized protein</fullName>
    </submittedName>
</protein>
<dbReference type="Proteomes" id="UP000009009">
    <property type="component" value="Unassembled WGS sequence"/>
</dbReference>
<gene>
    <name evidence="2" type="ORF">VIN7_5634</name>
</gene>
<feature type="transmembrane region" description="Helical" evidence="1">
    <location>
        <begin position="40"/>
        <end position="57"/>
    </location>
</feature>
<evidence type="ECO:0000313" key="2">
    <source>
        <dbReference type="EMBL" id="EHN03650.1"/>
    </source>
</evidence>
<keyword evidence="3" id="KW-1185">Reference proteome</keyword>
<dbReference type="HOGENOM" id="CLU_2307655_0_0_1"/>
<reference evidence="2 3" key="1">
    <citation type="journal article" date="2012" name="FEMS Yeast Res.">
        <title>The genome sequence of the wine yeast VIN7 reveals an allotriploid hybrid genome with Saccharomyces cerevisiae and Saccharomyces kudriavzevii origins.</title>
        <authorList>
            <person name="Borneman A.R."/>
            <person name="Desany B.A."/>
            <person name="Riches D."/>
            <person name="Affourtit J.P."/>
            <person name="Forgan A.H."/>
            <person name="Pretorius I.S."/>
            <person name="Egholm M."/>
            <person name="Chambers P.J."/>
        </authorList>
    </citation>
    <scope>NUCLEOTIDE SEQUENCE [LARGE SCALE GENOMIC DNA]</scope>
    <source>
        <strain evidence="2 3">VIN7</strain>
    </source>
</reference>
<dbReference type="AlphaFoldDB" id="H0GRC5"/>
<keyword evidence="1" id="KW-1133">Transmembrane helix</keyword>
<name>H0GRC5_SACCK</name>
<evidence type="ECO:0000256" key="1">
    <source>
        <dbReference type="SAM" id="Phobius"/>
    </source>
</evidence>
<dbReference type="EMBL" id="AGVY01000133">
    <property type="protein sequence ID" value="EHN03650.1"/>
    <property type="molecule type" value="Genomic_DNA"/>
</dbReference>
<organism evidence="2 3">
    <name type="scientific">Saccharomyces cerevisiae x Saccharomyces kudriavzevii (strain VIN7)</name>
    <name type="common">Yeast</name>
    <dbReference type="NCBI Taxonomy" id="1095631"/>
    <lineage>
        <taxon>Eukaryota</taxon>
        <taxon>Fungi</taxon>
        <taxon>Dikarya</taxon>
        <taxon>Ascomycota</taxon>
        <taxon>Saccharomycotina</taxon>
        <taxon>Saccharomycetes</taxon>
        <taxon>Saccharomycetales</taxon>
        <taxon>Saccharomycetaceae</taxon>
        <taxon>Saccharomyces</taxon>
    </lineage>
</organism>
<comment type="caution">
    <text evidence="2">The sequence shown here is derived from an EMBL/GenBank/DDBJ whole genome shotgun (WGS) entry which is preliminary data.</text>
</comment>
<proteinExistence type="predicted"/>